<comment type="domain">
    <text evidence="5">The RxLR-dEER motif acts to carry the protein into the host cell cytoplasm through binding to cell surface phosphatidylinositol-3-phosphate.</text>
</comment>
<comment type="function">
    <text evidence="5">Effector that suppresses plant defense responses during pathogen infection.</text>
</comment>
<dbReference type="Pfam" id="PF16810">
    <property type="entry name" value="RXLR"/>
    <property type="match status" value="1"/>
</dbReference>
<evidence type="ECO:0000256" key="4">
    <source>
        <dbReference type="ARBA" id="ARBA00022729"/>
    </source>
</evidence>
<feature type="signal peptide" evidence="5">
    <location>
        <begin position="1"/>
        <end position="16"/>
    </location>
</feature>
<gene>
    <name evidence="6" type="ORF">GN244_ATG03577</name>
    <name evidence="7" type="ORF">GN958_ATG11595</name>
</gene>
<accession>A0A833X036</accession>
<evidence type="ECO:0000256" key="5">
    <source>
        <dbReference type="RuleBase" id="RU367124"/>
    </source>
</evidence>
<dbReference type="InterPro" id="IPR031825">
    <property type="entry name" value="RXLR"/>
</dbReference>
<evidence type="ECO:0000313" key="7">
    <source>
        <dbReference type="EMBL" id="KAF4139235.1"/>
    </source>
</evidence>
<keyword evidence="4 5" id="KW-0732">Signal</keyword>
<dbReference type="Proteomes" id="UP000602510">
    <property type="component" value="Unassembled WGS sequence"/>
</dbReference>
<comment type="subcellular location">
    <subcellularLocation>
        <location evidence="1 5">Secreted</location>
    </subcellularLocation>
</comment>
<sequence>MPTHFFLLAVIAAALATSYSSVTVEAIGPASLSKTDQGEWRRLREHTTVGDDSELNLDSKDELRALQMPERLAKLIANIDDANGGLAKMFQGKSTKQLEKYLDDIVEDTVPLFIAMENKGFTPSSLQNAIKNKLPECDKRTSLLSSRDV</sequence>
<evidence type="ECO:0000313" key="6">
    <source>
        <dbReference type="EMBL" id="KAF4044121.1"/>
    </source>
</evidence>
<comment type="caution">
    <text evidence="6">The sequence shown here is derived from an EMBL/GenBank/DDBJ whole genome shotgun (WGS) entry which is preliminary data.</text>
</comment>
<proteinExistence type="inferred from homology"/>
<feature type="chain" id="PRO_5044948275" description="RxLR effector protein" evidence="5">
    <location>
        <begin position="17"/>
        <end position="149"/>
    </location>
</feature>
<evidence type="ECO:0000256" key="2">
    <source>
        <dbReference type="ARBA" id="ARBA00010400"/>
    </source>
</evidence>
<evidence type="ECO:0000256" key="3">
    <source>
        <dbReference type="ARBA" id="ARBA00022525"/>
    </source>
</evidence>
<comment type="similarity">
    <text evidence="2 5">Belongs to the RxLR effector family.</text>
</comment>
<keyword evidence="3 5" id="KW-0964">Secreted</keyword>
<dbReference type="AlphaFoldDB" id="A0A833X036"/>
<name>A0A833X036_PHYIN</name>
<evidence type="ECO:0000313" key="8">
    <source>
        <dbReference type="Proteomes" id="UP000602510"/>
    </source>
</evidence>
<reference evidence="6" key="1">
    <citation type="submission" date="2020-04" db="EMBL/GenBank/DDBJ databases">
        <title>Hybrid Assembly of Korean Phytophthora infestans isolates.</title>
        <authorList>
            <person name="Prokchorchik M."/>
            <person name="Lee Y."/>
            <person name="Seo J."/>
            <person name="Cho J.-H."/>
            <person name="Park Y.-E."/>
            <person name="Jang D.-C."/>
            <person name="Im J.-S."/>
            <person name="Choi J.-G."/>
            <person name="Park H.-J."/>
            <person name="Lee G.-B."/>
            <person name="Lee Y.-G."/>
            <person name="Hong S.-Y."/>
            <person name="Cho K."/>
            <person name="Sohn K.H."/>
        </authorList>
    </citation>
    <scope>NUCLEOTIDE SEQUENCE</scope>
    <source>
        <strain evidence="6">KR_1_A1</strain>
        <strain evidence="7">KR_2_A2</strain>
    </source>
</reference>
<dbReference type="EMBL" id="WSZM01000077">
    <property type="protein sequence ID" value="KAF4044121.1"/>
    <property type="molecule type" value="Genomic_DNA"/>
</dbReference>
<keyword evidence="8" id="KW-1185">Reference proteome</keyword>
<dbReference type="EMBL" id="JAACNO010001560">
    <property type="protein sequence ID" value="KAF4139235.1"/>
    <property type="molecule type" value="Genomic_DNA"/>
</dbReference>
<organism evidence="6 8">
    <name type="scientific">Phytophthora infestans</name>
    <name type="common">Potato late blight agent</name>
    <name type="synonym">Botrytis infestans</name>
    <dbReference type="NCBI Taxonomy" id="4787"/>
    <lineage>
        <taxon>Eukaryota</taxon>
        <taxon>Sar</taxon>
        <taxon>Stramenopiles</taxon>
        <taxon>Oomycota</taxon>
        <taxon>Peronosporomycetes</taxon>
        <taxon>Peronosporales</taxon>
        <taxon>Peronosporaceae</taxon>
        <taxon>Phytophthora</taxon>
    </lineage>
</organism>
<evidence type="ECO:0000256" key="1">
    <source>
        <dbReference type="ARBA" id="ARBA00004613"/>
    </source>
</evidence>
<dbReference type="Proteomes" id="UP000704712">
    <property type="component" value="Unassembled WGS sequence"/>
</dbReference>
<protein>
    <recommendedName>
        <fullName evidence="5">RxLR effector protein</fullName>
    </recommendedName>
</protein>